<feature type="transmembrane region" description="Helical" evidence="2">
    <location>
        <begin position="16"/>
        <end position="36"/>
    </location>
</feature>
<evidence type="ECO:0000256" key="1">
    <source>
        <dbReference type="SAM" id="MobiDB-lite"/>
    </source>
</evidence>
<feature type="region of interest" description="Disordered" evidence="1">
    <location>
        <begin position="40"/>
        <end position="79"/>
    </location>
</feature>
<protein>
    <submittedName>
        <fullName evidence="3">Putative membrane protein</fullName>
    </submittedName>
</protein>
<dbReference type="AlphaFoldDB" id="A0A829M9H8"/>
<gene>
    <name evidence="3" type="ORF">L833_5056</name>
</gene>
<feature type="compositionally biased region" description="Basic and acidic residues" evidence="1">
    <location>
        <begin position="40"/>
        <end position="52"/>
    </location>
</feature>
<keyword evidence="2" id="KW-1133">Transmembrane helix</keyword>
<accession>A0A829M9H8</accession>
<evidence type="ECO:0000313" key="4">
    <source>
        <dbReference type="Proteomes" id="UP000018502"/>
    </source>
</evidence>
<dbReference type="Proteomes" id="UP000018502">
    <property type="component" value="Unassembled WGS sequence"/>
</dbReference>
<proteinExistence type="predicted"/>
<evidence type="ECO:0000256" key="2">
    <source>
        <dbReference type="SAM" id="Phobius"/>
    </source>
</evidence>
<dbReference type="EMBL" id="AYTF01000003">
    <property type="protein sequence ID" value="ESV60942.1"/>
    <property type="molecule type" value="Genomic_DNA"/>
</dbReference>
<comment type="caution">
    <text evidence="3">The sequence shown here is derived from an EMBL/GenBank/DDBJ whole genome shotgun (WGS) entry which is preliminary data.</text>
</comment>
<keyword evidence="2" id="KW-0472">Membrane</keyword>
<feature type="compositionally biased region" description="Basic and acidic residues" evidence="1">
    <location>
        <begin position="68"/>
        <end position="79"/>
    </location>
</feature>
<name>A0A829M9H8_9MYCO</name>
<sequence length="79" mass="8854">MLVIGVAVPATQIGNFPVLSVIGFVVMFGAAVFAIIGSRRSESNPRDRERRAGSRVRKNRAAGSFAQRMEERFRRRFDN</sequence>
<evidence type="ECO:0000313" key="3">
    <source>
        <dbReference type="EMBL" id="ESV60942.1"/>
    </source>
</evidence>
<reference evidence="3 4" key="1">
    <citation type="journal article" date="2014" name="Emerg. Infect. Dis.">
        <title>High-level Relatedness among Mycobacterium abscessus subsp. massiliense Strains from Widely Separated Outbreaks.</title>
        <authorList>
            <person name="Tettelin H."/>
            <person name="Davidson R.M."/>
            <person name="Agrawal S."/>
            <person name="Aitken M.L."/>
            <person name="Shallom S."/>
            <person name="Hasan N.A."/>
            <person name="Strong M."/>
            <person name="Nogueira de Moura V.C."/>
            <person name="De Groote M.A."/>
            <person name="Duarte R.S."/>
            <person name="Hine E."/>
            <person name="Parankush S."/>
            <person name="Su Q."/>
            <person name="Daugherty S.C."/>
            <person name="Fraser C.M."/>
            <person name="Brown-Elliott B.A."/>
            <person name="Wallace R.J.Jr."/>
            <person name="Holland S.M."/>
            <person name="Sampaio E.P."/>
            <person name="Olivier K.N."/>
            <person name="Jackson M."/>
            <person name="Zelazny A.M."/>
        </authorList>
    </citation>
    <scope>NUCLEOTIDE SEQUENCE [LARGE SCALE GENOMIC DNA]</scope>
    <source>
        <strain evidence="3 4">MAB_091912_2446</strain>
    </source>
</reference>
<organism evidence="3 4">
    <name type="scientific">Mycobacteroides abscessus MAB_091912_2446</name>
    <dbReference type="NCBI Taxonomy" id="1335414"/>
    <lineage>
        <taxon>Bacteria</taxon>
        <taxon>Bacillati</taxon>
        <taxon>Actinomycetota</taxon>
        <taxon>Actinomycetes</taxon>
        <taxon>Mycobacteriales</taxon>
        <taxon>Mycobacteriaceae</taxon>
        <taxon>Mycobacteroides</taxon>
        <taxon>Mycobacteroides abscessus</taxon>
    </lineage>
</organism>
<keyword evidence="2" id="KW-0812">Transmembrane</keyword>